<gene>
    <name evidence="2" type="ORF">A4U43_C04F28860</name>
</gene>
<dbReference type="GO" id="GO:0009507">
    <property type="term" value="C:chloroplast"/>
    <property type="evidence" value="ECO:0007669"/>
    <property type="project" value="TreeGrafter"/>
</dbReference>
<reference evidence="3" key="1">
    <citation type="journal article" date="2017" name="Nat. Commun.">
        <title>The asparagus genome sheds light on the origin and evolution of a young Y chromosome.</title>
        <authorList>
            <person name="Harkess A."/>
            <person name="Zhou J."/>
            <person name="Xu C."/>
            <person name="Bowers J.E."/>
            <person name="Van der Hulst R."/>
            <person name="Ayyampalayam S."/>
            <person name="Mercati F."/>
            <person name="Riccardi P."/>
            <person name="McKain M.R."/>
            <person name="Kakrana A."/>
            <person name="Tang H."/>
            <person name="Ray J."/>
            <person name="Groenendijk J."/>
            <person name="Arikit S."/>
            <person name="Mathioni S.M."/>
            <person name="Nakano M."/>
            <person name="Shan H."/>
            <person name="Telgmann-Rauber A."/>
            <person name="Kanno A."/>
            <person name="Yue Z."/>
            <person name="Chen H."/>
            <person name="Li W."/>
            <person name="Chen Y."/>
            <person name="Xu X."/>
            <person name="Zhang Y."/>
            <person name="Luo S."/>
            <person name="Chen H."/>
            <person name="Gao J."/>
            <person name="Mao Z."/>
            <person name="Pires J.C."/>
            <person name="Luo M."/>
            <person name="Kudrna D."/>
            <person name="Wing R.A."/>
            <person name="Meyers B.C."/>
            <person name="Yi K."/>
            <person name="Kong H."/>
            <person name="Lavrijsen P."/>
            <person name="Sunseri F."/>
            <person name="Falavigna A."/>
            <person name="Ye Y."/>
            <person name="Leebens-Mack J.H."/>
            <person name="Chen G."/>
        </authorList>
    </citation>
    <scope>NUCLEOTIDE SEQUENCE [LARGE SCALE GENOMIC DNA]</scope>
    <source>
        <strain evidence="3">cv. DH0086</strain>
    </source>
</reference>
<evidence type="ECO:0000313" key="3">
    <source>
        <dbReference type="Proteomes" id="UP000243459"/>
    </source>
</evidence>
<accession>A0A5P1F664</accession>
<protein>
    <recommendedName>
        <fullName evidence="1">PurT/PurK-like preATP-grasp domain-containing protein</fullName>
    </recommendedName>
</protein>
<dbReference type="Gramene" id="ONK73243">
    <property type="protein sequence ID" value="ONK73243"/>
    <property type="gene ID" value="A4U43_C04F28860"/>
</dbReference>
<proteinExistence type="predicted"/>
<organism evidence="2 3">
    <name type="scientific">Asparagus officinalis</name>
    <name type="common">Garden asparagus</name>
    <dbReference type="NCBI Taxonomy" id="4686"/>
    <lineage>
        <taxon>Eukaryota</taxon>
        <taxon>Viridiplantae</taxon>
        <taxon>Streptophyta</taxon>
        <taxon>Embryophyta</taxon>
        <taxon>Tracheophyta</taxon>
        <taxon>Spermatophyta</taxon>
        <taxon>Magnoliopsida</taxon>
        <taxon>Liliopsida</taxon>
        <taxon>Asparagales</taxon>
        <taxon>Asparagaceae</taxon>
        <taxon>Asparagoideae</taxon>
        <taxon>Asparagus</taxon>
    </lineage>
</organism>
<dbReference type="InterPro" id="IPR054350">
    <property type="entry name" value="PurT/PurK_preATP-grasp"/>
</dbReference>
<dbReference type="SUPFAM" id="SSF52440">
    <property type="entry name" value="PreATP-grasp domain"/>
    <property type="match status" value="1"/>
</dbReference>
<sequence>MLVGILGGGQLGQMLCQAASQIGIKVLTLDPLENYPTSSLSHQHIVGNFNDGSAVLEFAKRFSALRHSLQDRLSKGSRGQGDVIYLKLRTSIGHKGRSYLLLLLRMKQLVVETVDGCIKYHACVD</sequence>
<keyword evidence="3" id="KW-1185">Reference proteome</keyword>
<dbReference type="EMBL" id="CM007384">
    <property type="protein sequence ID" value="ONK73243.1"/>
    <property type="molecule type" value="Genomic_DNA"/>
</dbReference>
<dbReference type="PANTHER" id="PTHR11609">
    <property type="entry name" value="PURINE BIOSYNTHESIS PROTEIN 6/7, PUR6/7"/>
    <property type="match status" value="1"/>
</dbReference>
<dbReference type="AlphaFoldDB" id="A0A5P1F664"/>
<feature type="domain" description="PurT/PurK-like preATP-grasp" evidence="1">
    <location>
        <begin position="3"/>
        <end position="65"/>
    </location>
</feature>
<evidence type="ECO:0000313" key="2">
    <source>
        <dbReference type="EMBL" id="ONK73243.1"/>
    </source>
</evidence>
<name>A0A5P1F664_ASPOF</name>
<dbReference type="InterPro" id="IPR016185">
    <property type="entry name" value="PreATP-grasp_dom_sf"/>
</dbReference>
<dbReference type="Pfam" id="PF22660">
    <property type="entry name" value="RS_preATP-grasp-like"/>
    <property type="match status" value="1"/>
</dbReference>
<evidence type="ECO:0000259" key="1">
    <source>
        <dbReference type="Pfam" id="PF22660"/>
    </source>
</evidence>
<dbReference type="Gene3D" id="3.40.50.20">
    <property type="match status" value="1"/>
</dbReference>
<dbReference type="PANTHER" id="PTHR11609:SF5">
    <property type="entry name" value="PHOSPHORIBOSYLAMINOIMIDAZOLE CARBOXYLASE"/>
    <property type="match status" value="1"/>
</dbReference>
<dbReference type="Proteomes" id="UP000243459">
    <property type="component" value="Chromosome 4"/>
</dbReference>